<organism evidence="2 3">
    <name type="scientific">Solihabitans fulvus</name>
    <dbReference type="NCBI Taxonomy" id="1892852"/>
    <lineage>
        <taxon>Bacteria</taxon>
        <taxon>Bacillati</taxon>
        <taxon>Actinomycetota</taxon>
        <taxon>Actinomycetes</taxon>
        <taxon>Pseudonocardiales</taxon>
        <taxon>Pseudonocardiaceae</taxon>
        <taxon>Solihabitans</taxon>
    </lineage>
</organism>
<evidence type="ECO:0000256" key="1">
    <source>
        <dbReference type="SAM" id="MobiDB-lite"/>
    </source>
</evidence>
<sequence length="254" mass="26434">MIRPPQAPPSPRPTLVWPPSTVRAQPPAPAREPGHRRPRTLWPWAIPAAALVVVTAMAVGRADDPATPSAPPGAGPAANLAPGPGPGAAPPSVYQGNGYGVLTLDRPPGQQILRFECQTCTGSTQLRADNSDTPLVESVGPYSGRRWIEAGASRLTVRAAGEWTLTVGGVDLATPTDGPASGTGDAVLLLRGRSTRAEVTNRGRNRFLVHQLHRGDTTPTTLVDRIGSYAGTVPLAGPALVQITSSGDWTLTPQ</sequence>
<name>A0A5B2X5R8_9PSEU</name>
<evidence type="ECO:0000313" key="2">
    <source>
        <dbReference type="EMBL" id="KAA2258546.1"/>
    </source>
</evidence>
<dbReference type="RefSeq" id="WP_149851542.1">
    <property type="nucleotide sequence ID" value="NZ_VUOB01000041.1"/>
</dbReference>
<feature type="region of interest" description="Disordered" evidence="1">
    <location>
        <begin position="63"/>
        <end position="92"/>
    </location>
</feature>
<comment type="caution">
    <text evidence="2">The sequence shown here is derived from an EMBL/GenBank/DDBJ whole genome shotgun (WGS) entry which is preliminary data.</text>
</comment>
<reference evidence="2 3" key="2">
    <citation type="submission" date="2019-09" db="EMBL/GenBank/DDBJ databases">
        <authorList>
            <person name="Jin C."/>
        </authorList>
    </citation>
    <scope>NUCLEOTIDE SEQUENCE [LARGE SCALE GENOMIC DNA]</scope>
    <source>
        <strain evidence="2 3">AN110305</strain>
    </source>
</reference>
<dbReference type="OrthoDB" id="2004788at2"/>
<accession>A0A5B2X5R8</accession>
<dbReference type="AlphaFoldDB" id="A0A5B2X5R8"/>
<protein>
    <submittedName>
        <fullName evidence="2">Uncharacterized protein</fullName>
    </submittedName>
</protein>
<dbReference type="EMBL" id="VUOB01000041">
    <property type="protein sequence ID" value="KAA2258546.1"/>
    <property type="molecule type" value="Genomic_DNA"/>
</dbReference>
<reference evidence="2 3" key="1">
    <citation type="submission" date="2019-09" db="EMBL/GenBank/DDBJ databases">
        <title>Goodfellowia gen. nov., a new genus of the Pseudonocardineae related to Actinoalloteichus, containing Goodfellowia coeruleoviolacea gen. nov., comb. nov. gen. nov., comb. nov.</title>
        <authorList>
            <person name="Labeda D."/>
        </authorList>
    </citation>
    <scope>NUCLEOTIDE SEQUENCE [LARGE SCALE GENOMIC DNA]</scope>
    <source>
        <strain evidence="2 3">AN110305</strain>
    </source>
</reference>
<feature type="region of interest" description="Disordered" evidence="1">
    <location>
        <begin position="1"/>
        <end position="36"/>
    </location>
</feature>
<feature type="compositionally biased region" description="Pro residues" evidence="1">
    <location>
        <begin position="1"/>
        <end position="12"/>
    </location>
</feature>
<dbReference type="Proteomes" id="UP000323454">
    <property type="component" value="Unassembled WGS sequence"/>
</dbReference>
<evidence type="ECO:0000313" key="3">
    <source>
        <dbReference type="Proteomes" id="UP000323454"/>
    </source>
</evidence>
<gene>
    <name evidence="2" type="ORF">F0L68_22055</name>
</gene>
<keyword evidence="3" id="KW-1185">Reference proteome</keyword>
<proteinExistence type="predicted"/>